<dbReference type="PIRSF" id="PIRSF036431">
    <property type="entry name" value="STHK_DctB"/>
    <property type="match status" value="1"/>
</dbReference>
<feature type="domain" description="Histidine kinase" evidence="18">
    <location>
        <begin position="410"/>
        <end position="630"/>
    </location>
</feature>
<evidence type="ECO:0000256" key="12">
    <source>
        <dbReference type="ARBA" id="ARBA00022989"/>
    </source>
</evidence>
<evidence type="ECO:0000256" key="13">
    <source>
        <dbReference type="ARBA" id="ARBA00023012"/>
    </source>
</evidence>
<evidence type="ECO:0000259" key="18">
    <source>
        <dbReference type="PROSITE" id="PS50109"/>
    </source>
</evidence>
<keyword evidence="12 17" id="KW-1133">Transmembrane helix</keyword>
<dbReference type="FunFam" id="1.10.287.130:FF:000049">
    <property type="entry name" value="C4-dicarboxylate transport sensor protein DctB"/>
    <property type="match status" value="1"/>
</dbReference>
<evidence type="ECO:0000256" key="10">
    <source>
        <dbReference type="ARBA" id="ARBA00022777"/>
    </source>
</evidence>
<dbReference type="InterPro" id="IPR017055">
    <property type="entry name" value="Sig_transdc_His_kinase_DctB"/>
</dbReference>
<evidence type="ECO:0000256" key="15">
    <source>
        <dbReference type="ARBA" id="ARBA00073143"/>
    </source>
</evidence>
<dbReference type="AlphaFoldDB" id="A0A3M6QKE5"/>
<dbReference type="InterPro" id="IPR029151">
    <property type="entry name" value="Sensor-like_sf"/>
</dbReference>
<dbReference type="GO" id="GO:0005524">
    <property type="term" value="F:ATP binding"/>
    <property type="evidence" value="ECO:0007669"/>
    <property type="project" value="UniProtKB-KW"/>
</dbReference>
<dbReference type="GO" id="GO:0005886">
    <property type="term" value="C:plasma membrane"/>
    <property type="evidence" value="ECO:0007669"/>
    <property type="project" value="UniProtKB-SubCell"/>
</dbReference>
<evidence type="ECO:0000256" key="2">
    <source>
        <dbReference type="ARBA" id="ARBA00004429"/>
    </source>
</evidence>
<comment type="catalytic activity">
    <reaction evidence="1">
        <text>ATP + protein L-histidine = ADP + protein N-phospho-L-histidine.</text>
        <dbReference type="EC" id="2.7.13.3"/>
    </reaction>
</comment>
<dbReference type="InterPro" id="IPR036097">
    <property type="entry name" value="HisK_dim/P_sf"/>
</dbReference>
<dbReference type="EMBL" id="RDQO01000006">
    <property type="protein sequence ID" value="RMX03558.1"/>
    <property type="molecule type" value="Genomic_DNA"/>
</dbReference>
<keyword evidence="4" id="KW-1003">Cell membrane</keyword>
<name>A0A3M6QKE5_9BURK</name>
<feature type="coiled-coil region" evidence="16">
    <location>
        <begin position="367"/>
        <end position="401"/>
    </location>
</feature>
<feature type="transmembrane region" description="Helical" evidence="17">
    <location>
        <begin position="332"/>
        <end position="352"/>
    </location>
</feature>
<gene>
    <name evidence="19" type="ORF">D8I35_16945</name>
</gene>
<evidence type="ECO:0000256" key="16">
    <source>
        <dbReference type="SAM" id="Coils"/>
    </source>
</evidence>
<keyword evidence="14 17" id="KW-0472">Membrane</keyword>
<comment type="caution">
    <text evidence="19">The sequence shown here is derived from an EMBL/GenBank/DDBJ whole genome shotgun (WGS) entry which is preliminary data.</text>
</comment>
<keyword evidence="11" id="KW-0067">ATP-binding</keyword>
<sequence length="630" mass="68023">MSRSLPRGRAMNLDYAWRCPAPRPRMPSSPLPVFPILPPLRRWLLPLLALALTLAAACGAHAWVWRHGLAELRDAGAHRLELLTLDLEATLARFEYLPALLEHAPDVMRLLQHGDDRTLQATVSEHLHHINATAGAELLYLVDRSGLAVAADDAGQPGSPWGTSFAYRPYVQQALAGGRGHFFGIGITTGRPGYYLSYALPRAAQPEHGDAVLGVAVVKIGLSDAEQRWHKLPGEVLVLDENGVAVLSTQGRWRYHPLNPIPDATRAKLDRERSYRTTLGASLPWRPLQDLGPDAQLVRLEETSYLASRRALPSGGLQVLVLEPTGPLRQRALGAGALAAALAAVAFLLLALRYQRQRSLRQRLASQQALQAAHDSLEAEVERRTRQLQQTQRELIQAEKMAALGQMSAGMVHEINQPLAAMRTLADNAQVLLQHDRHADVARNLQRIGTLVQRLAAIAQPLKVFAHKPTAPLQAVPVAQAVQQALAVLEPRLATGGPAAVQVQVDIAPTDLAVQADALRLEQVLVNLIGNAADALQQQPAPRIAIQARADTVGEARQVRIAICDNGPGIAADMLPRLFEPFSTSKPAGVGLGLGLMISEHLAREMGGRLSGENRPAGGACFNLQLPAAT</sequence>
<keyword evidence="8 17" id="KW-0812">Transmembrane</keyword>
<dbReference type="Gene3D" id="1.10.287.130">
    <property type="match status" value="1"/>
</dbReference>
<keyword evidence="10 19" id="KW-0418">Kinase</keyword>
<dbReference type="EC" id="2.7.13.3" evidence="3"/>
<dbReference type="GO" id="GO:0000155">
    <property type="term" value="F:phosphorelay sensor kinase activity"/>
    <property type="evidence" value="ECO:0007669"/>
    <property type="project" value="InterPro"/>
</dbReference>
<keyword evidence="13" id="KW-0902">Two-component regulatory system</keyword>
<evidence type="ECO:0000256" key="5">
    <source>
        <dbReference type="ARBA" id="ARBA00022519"/>
    </source>
</evidence>
<dbReference type="SMART" id="SM00387">
    <property type="entry name" value="HATPase_c"/>
    <property type="match status" value="1"/>
</dbReference>
<comment type="subcellular location">
    <subcellularLocation>
        <location evidence="2">Cell inner membrane</location>
        <topology evidence="2">Multi-pass membrane protein</topology>
    </subcellularLocation>
</comment>
<accession>A0A3M6QKE5</accession>
<organism evidence="19 20">
    <name type="scientific">Corticibacter populi</name>
    <dbReference type="NCBI Taxonomy" id="1550736"/>
    <lineage>
        <taxon>Bacteria</taxon>
        <taxon>Pseudomonadati</taxon>
        <taxon>Pseudomonadota</taxon>
        <taxon>Betaproteobacteria</taxon>
        <taxon>Burkholderiales</taxon>
        <taxon>Comamonadaceae</taxon>
        <taxon>Corticibacter</taxon>
    </lineage>
</organism>
<evidence type="ECO:0000256" key="4">
    <source>
        <dbReference type="ARBA" id="ARBA00022475"/>
    </source>
</evidence>
<dbReference type="InterPro" id="IPR003594">
    <property type="entry name" value="HATPase_dom"/>
</dbReference>
<keyword evidence="7" id="KW-0808">Transferase</keyword>
<evidence type="ECO:0000256" key="7">
    <source>
        <dbReference type="ARBA" id="ARBA00022679"/>
    </source>
</evidence>
<dbReference type="InterPro" id="IPR004358">
    <property type="entry name" value="Sig_transdc_His_kin-like_C"/>
</dbReference>
<dbReference type="SUPFAM" id="SSF103190">
    <property type="entry name" value="Sensory domain-like"/>
    <property type="match status" value="1"/>
</dbReference>
<dbReference type="Proteomes" id="UP000278006">
    <property type="component" value="Unassembled WGS sequence"/>
</dbReference>
<evidence type="ECO:0000256" key="1">
    <source>
        <dbReference type="ARBA" id="ARBA00000085"/>
    </source>
</evidence>
<dbReference type="InterPro" id="IPR005467">
    <property type="entry name" value="His_kinase_dom"/>
</dbReference>
<dbReference type="PROSITE" id="PS50109">
    <property type="entry name" value="HIS_KIN"/>
    <property type="match status" value="1"/>
</dbReference>
<keyword evidence="6" id="KW-0597">Phosphoprotein</keyword>
<protein>
    <recommendedName>
        <fullName evidence="15">C4-dicarboxylate transport sensor protein DctB</fullName>
        <ecNumber evidence="3">2.7.13.3</ecNumber>
    </recommendedName>
</protein>
<evidence type="ECO:0000256" key="9">
    <source>
        <dbReference type="ARBA" id="ARBA00022741"/>
    </source>
</evidence>
<proteinExistence type="predicted"/>
<evidence type="ECO:0000256" key="11">
    <source>
        <dbReference type="ARBA" id="ARBA00022840"/>
    </source>
</evidence>
<evidence type="ECO:0000256" key="3">
    <source>
        <dbReference type="ARBA" id="ARBA00012438"/>
    </source>
</evidence>
<evidence type="ECO:0000313" key="20">
    <source>
        <dbReference type="Proteomes" id="UP000278006"/>
    </source>
</evidence>
<dbReference type="InterPro" id="IPR003661">
    <property type="entry name" value="HisK_dim/P_dom"/>
</dbReference>
<evidence type="ECO:0000256" key="17">
    <source>
        <dbReference type="SAM" id="Phobius"/>
    </source>
</evidence>
<dbReference type="CDD" id="cd00082">
    <property type="entry name" value="HisKA"/>
    <property type="match status" value="1"/>
</dbReference>
<keyword evidence="9" id="KW-0547">Nucleotide-binding</keyword>
<dbReference type="Gene3D" id="3.30.450.20">
    <property type="entry name" value="PAS domain"/>
    <property type="match status" value="2"/>
</dbReference>
<keyword evidence="16" id="KW-0175">Coiled coil</keyword>
<evidence type="ECO:0000313" key="19">
    <source>
        <dbReference type="EMBL" id="RMX03558.1"/>
    </source>
</evidence>
<keyword evidence="20" id="KW-1185">Reference proteome</keyword>
<evidence type="ECO:0000256" key="8">
    <source>
        <dbReference type="ARBA" id="ARBA00022692"/>
    </source>
</evidence>
<dbReference type="PANTHER" id="PTHR43065:SF46">
    <property type="entry name" value="C4-DICARBOXYLATE TRANSPORT SENSOR PROTEIN DCTB"/>
    <property type="match status" value="1"/>
</dbReference>
<dbReference type="PRINTS" id="PR00344">
    <property type="entry name" value="BCTRLSENSOR"/>
</dbReference>
<dbReference type="Gene3D" id="3.30.565.10">
    <property type="entry name" value="Histidine kinase-like ATPase, C-terminal domain"/>
    <property type="match status" value="1"/>
</dbReference>
<dbReference type="SUPFAM" id="SSF55874">
    <property type="entry name" value="ATPase domain of HSP90 chaperone/DNA topoisomerase II/histidine kinase"/>
    <property type="match status" value="1"/>
</dbReference>
<dbReference type="SUPFAM" id="SSF47384">
    <property type="entry name" value="Homodimeric domain of signal transducing histidine kinase"/>
    <property type="match status" value="1"/>
</dbReference>
<dbReference type="InterPro" id="IPR036890">
    <property type="entry name" value="HATPase_C_sf"/>
</dbReference>
<dbReference type="Pfam" id="PF02518">
    <property type="entry name" value="HATPase_c"/>
    <property type="match status" value="1"/>
</dbReference>
<reference evidence="19 20" key="1">
    <citation type="submission" date="2018-10" db="EMBL/GenBank/DDBJ databases">
        <title>Draft genome of Cortibacter populi DSM10536.</title>
        <authorList>
            <person name="Bernier A.-M."/>
            <person name="Bernard K."/>
        </authorList>
    </citation>
    <scope>NUCLEOTIDE SEQUENCE [LARGE SCALE GENOMIC DNA]</scope>
    <source>
        <strain evidence="19 20">DSM 105136</strain>
    </source>
</reference>
<keyword evidence="5" id="KW-0997">Cell inner membrane</keyword>
<evidence type="ECO:0000256" key="14">
    <source>
        <dbReference type="ARBA" id="ARBA00023136"/>
    </source>
</evidence>
<dbReference type="PANTHER" id="PTHR43065">
    <property type="entry name" value="SENSOR HISTIDINE KINASE"/>
    <property type="match status" value="1"/>
</dbReference>
<evidence type="ECO:0000256" key="6">
    <source>
        <dbReference type="ARBA" id="ARBA00022553"/>
    </source>
</evidence>